<accession>A0A8S5RNY1</accession>
<evidence type="ECO:0000313" key="1">
    <source>
        <dbReference type="EMBL" id="DAE33006.1"/>
    </source>
</evidence>
<name>A0A8S5RNY1_9VIRU</name>
<sequence length="40" mass="4673">MGFYYALFDRIMRCRVRRLNSSAELPYLVSNVPGTVFLCL</sequence>
<proteinExistence type="predicted"/>
<protein>
    <submittedName>
        <fullName evidence="1">Uncharacterized protein</fullName>
    </submittedName>
</protein>
<reference evidence="1" key="1">
    <citation type="journal article" date="2021" name="Proc. Natl. Acad. Sci. U.S.A.">
        <title>A Catalog of Tens of Thousands of Viruses from Human Metagenomes Reveals Hidden Associations with Chronic Diseases.</title>
        <authorList>
            <person name="Tisza M.J."/>
            <person name="Buck C.B."/>
        </authorList>
    </citation>
    <scope>NUCLEOTIDE SEQUENCE</scope>
    <source>
        <strain evidence="1">CtoYX9</strain>
    </source>
</reference>
<organism evidence="1">
    <name type="scientific">virus sp. ctoYX9</name>
    <dbReference type="NCBI Taxonomy" id="2825822"/>
    <lineage>
        <taxon>Viruses</taxon>
    </lineage>
</organism>
<dbReference type="EMBL" id="BK059131">
    <property type="protein sequence ID" value="DAE33006.1"/>
    <property type="molecule type" value="Genomic_DNA"/>
</dbReference>